<protein>
    <submittedName>
        <fullName evidence="1">DUF429 domain-containing protein</fullName>
    </submittedName>
</protein>
<keyword evidence="2" id="KW-1185">Reference proteome</keyword>
<dbReference type="Pfam" id="PF04250">
    <property type="entry name" value="DUF429"/>
    <property type="match status" value="1"/>
</dbReference>
<accession>A0A544QKX3</accession>
<dbReference type="AlphaFoldDB" id="A0A544QKX3"/>
<evidence type="ECO:0000313" key="1">
    <source>
        <dbReference type="EMBL" id="TQQ79015.1"/>
    </source>
</evidence>
<reference evidence="1 2" key="1">
    <citation type="submission" date="2019-02" db="EMBL/GenBank/DDBJ databases">
        <title>Halonotius sp. a new haloqrchaeon isolated from saline water.</title>
        <authorList>
            <person name="Duran-Viseras A."/>
            <person name="Sanchez-Porro C."/>
            <person name="Ventosa A."/>
        </authorList>
    </citation>
    <scope>NUCLEOTIDE SEQUENCE [LARGE SCALE GENOMIC DNA]</scope>
    <source>
        <strain evidence="1 2">F9-27</strain>
    </source>
</reference>
<name>A0A544QKX3_9EURY</name>
<dbReference type="EMBL" id="SESI01000004">
    <property type="protein sequence ID" value="TQQ79015.1"/>
    <property type="molecule type" value="Genomic_DNA"/>
</dbReference>
<proteinExistence type="predicted"/>
<sequence length="259" mass="28285">MPMTTPPEYAVGVDGCAGGWLAVWPTAAGGFESDRYDEFAAVVDAHTTADRILVDMPIGLPESESRKCDSVARERLGARGRSVFPVPCRAVVEYASESGSDTEYDRANELQREHLGSGLSKQAWNITTKIAEIDRLLREESPAIDIVESHPECCFAAFNDWYPVAQPKAMTAGRAARFGIFDTELDGWRACYEAALDDYYRKHVARDDIIDALALAAAGQHELTSLPAEPPTDAAGLPKQIVVPDIEPSWEPFVALAEQ</sequence>
<dbReference type="InterPro" id="IPR007362">
    <property type="entry name" value="DUF429"/>
</dbReference>
<dbReference type="Proteomes" id="UP000315385">
    <property type="component" value="Unassembled WGS sequence"/>
</dbReference>
<comment type="caution">
    <text evidence="1">The sequence shown here is derived from an EMBL/GenBank/DDBJ whole genome shotgun (WGS) entry which is preliminary data.</text>
</comment>
<organism evidence="1 2">
    <name type="scientific">Halonotius roseus</name>
    <dbReference type="NCBI Taxonomy" id="2511997"/>
    <lineage>
        <taxon>Archaea</taxon>
        <taxon>Methanobacteriati</taxon>
        <taxon>Methanobacteriota</taxon>
        <taxon>Stenosarchaea group</taxon>
        <taxon>Halobacteria</taxon>
        <taxon>Halobacteriales</taxon>
        <taxon>Haloferacaceae</taxon>
        <taxon>Halonotius</taxon>
    </lineage>
</organism>
<gene>
    <name evidence="1" type="ORF">EWF95_12865</name>
</gene>
<evidence type="ECO:0000313" key="2">
    <source>
        <dbReference type="Proteomes" id="UP000315385"/>
    </source>
</evidence>